<dbReference type="Proteomes" id="UP000041595">
    <property type="component" value="Unassembled WGS sequence"/>
</dbReference>
<dbReference type="eggNOG" id="ENOG5031IN2">
    <property type="taxonomic scope" value="Bacteria"/>
</dbReference>
<dbReference type="AlphaFoldDB" id="A0A0T9TA41"/>
<name>A0A0T9TA41_YERAL</name>
<sequence>MRIYKAPVITRIAPQQTQPPAVVNRGQFINHCVKISNSKGNTPFNIREKSPQLTQKSESSGLRLLDKKQLAPPVKAYIYAPFFSKDTVLHAIELNVSRVLQGKEPYPILSANPEKLIKTGLKNYTDENKKTLANGAEYQRRFSEVLNKVSIEDAFKSSPLKLKRLGEYLALKNTPIISLDKANPTLLEKIYIVGHGRAGSNLIYSGEHGPDSFKSTDMLANEIKGLISQVPGHKIDVRMMQCHSADRETVSKMDSAVLNQAAMSLNGIKPLAQYMSDSLHKNGIDTTTYGYPGMGVSRSHRHLHHVRALKSEFVTHKDKSLLYRASEFRRAFTSETKQTSPIKLENPKTSVAGSYTAAKISPVDVESTDL</sequence>
<dbReference type="RefSeq" id="WP_004699224.1">
    <property type="nucleotide sequence ID" value="NZ_CQEJ01000004.1"/>
</dbReference>
<feature type="compositionally biased region" description="Polar residues" evidence="1">
    <location>
        <begin position="51"/>
        <end position="60"/>
    </location>
</feature>
<accession>A0A0T9TA41</accession>
<organism evidence="2 3">
    <name type="scientific">Yersinia aldovae</name>
    <dbReference type="NCBI Taxonomy" id="29483"/>
    <lineage>
        <taxon>Bacteria</taxon>
        <taxon>Pseudomonadati</taxon>
        <taxon>Pseudomonadota</taxon>
        <taxon>Gammaproteobacteria</taxon>
        <taxon>Enterobacterales</taxon>
        <taxon>Yersiniaceae</taxon>
        <taxon>Yersinia</taxon>
    </lineage>
</organism>
<gene>
    <name evidence="2" type="ORF">ERS137965_00814</name>
</gene>
<feature type="region of interest" description="Disordered" evidence="1">
    <location>
        <begin position="40"/>
        <end position="61"/>
    </location>
</feature>
<proteinExistence type="predicted"/>
<evidence type="ECO:0000313" key="2">
    <source>
        <dbReference type="EMBL" id="CNK70129.1"/>
    </source>
</evidence>
<reference evidence="2 3" key="1">
    <citation type="submission" date="2015-03" db="EMBL/GenBank/DDBJ databases">
        <authorList>
            <person name="Murphy D."/>
        </authorList>
    </citation>
    <scope>NUCLEOTIDE SEQUENCE [LARGE SCALE GENOMIC DNA]</scope>
    <source>
        <strain evidence="2 3">IP06005</strain>
    </source>
</reference>
<protein>
    <submittedName>
        <fullName evidence="2">Uncharacterized protein</fullName>
    </submittedName>
</protein>
<evidence type="ECO:0000256" key="1">
    <source>
        <dbReference type="SAM" id="MobiDB-lite"/>
    </source>
</evidence>
<dbReference type="EMBL" id="CQEJ01000004">
    <property type="protein sequence ID" value="CNK70129.1"/>
    <property type="molecule type" value="Genomic_DNA"/>
</dbReference>
<evidence type="ECO:0000313" key="3">
    <source>
        <dbReference type="Proteomes" id="UP000041595"/>
    </source>
</evidence>